<dbReference type="AlphaFoldDB" id="A0AA43QLD3"/>
<dbReference type="GO" id="GO:0046872">
    <property type="term" value="F:metal ion binding"/>
    <property type="evidence" value="ECO:0007669"/>
    <property type="project" value="UniProtKB-KW"/>
</dbReference>
<accession>A0AA43QLD3</accession>
<comment type="caution">
    <text evidence="6">The sequence shown here is derived from an EMBL/GenBank/DDBJ whole genome shotgun (WGS) entry which is preliminary data.</text>
</comment>
<feature type="domain" description="Alcohol dehydrogenase-like C-terminal" evidence="5">
    <location>
        <begin position="84"/>
        <end position="202"/>
    </location>
</feature>
<dbReference type="GO" id="GO:0004022">
    <property type="term" value="F:alcohol dehydrogenase (NAD+) activity"/>
    <property type="evidence" value="ECO:0007669"/>
    <property type="project" value="TreeGrafter"/>
</dbReference>
<gene>
    <name evidence="6" type="ORF">OHK93_006359</name>
</gene>
<keyword evidence="3" id="KW-0862">Zinc</keyword>
<dbReference type="PANTHER" id="PTHR42940:SF8">
    <property type="entry name" value="VACUOLAR PROTEIN SORTING-ASSOCIATED PROTEIN 11"/>
    <property type="match status" value="1"/>
</dbReference>
<keyword evidence="7" id="KW-1185">Reference proteome</keyword>
<comment type="cofactor">
    <cofactor evidence="1">
        <name>Zn(2+)</name>
        <dbReference type="ChEBI" id="CHEBI:29105"/>
    </cofactor>
</comment>
<dbReference type="EMBL" id="JAPUFD010000005">
    <property type="protein sequence ID" value="MDI1487091.1"/>
    <property type="molecule type" value="Genomic_DNA"/>
</dbReference>
<evidence type="ECO:0000313" key="7">
    <source>
        <dbReference type="Proteomes" id="UP001161017"/>
    </source>
</evidence>
<dbReference type="Proteomes" id="UP001161017">
    <property type="component" value="Unassembled WGS sequence"/>
</dbReference>
<dbReference type="InterPro" id="IPR036291">
    <property type="entry name" value="NAD(P)-bd_dom_sf"/>
</dbReference>
<keyword evidence="2" id="KW-0479">Metal-binding</keyword>
<dbReference type="InterPro" id="IPR013149">
    <property type="entry name" value="ADH-like_C"/>
</dbReference>
<evidence type="ECO:0000256" key="4">
    <source>
        <dbReference type="ARBA" id="ARBA00023002"/>
    </source>
</evidence>
<dbReference type="Gene3D" id="3.40.50.720">
    <property type="entry name" value="NAD(P)-binding Rossmann-like Domain"/>
    <property type="match status" value="1"/>
</dbReference>
<dbReference type="Pfam" id="PF00107">
    <property type="entry name" value="ADH_zinc_N"/>
    <property type="match status" value="1"/>
</dbReference>
<evidence type="ECO:0000256" key="1">
    <source>
        <dbReference type="ARBA" id="ARBA00001947"/>
    </source>
</evidence>
<dbReference type="SUPFAM" id="SSF50129">
    <property type="entry name" value="GroES-like"/>
    <property type="match status" value="1"/>
</dbReference>
<dbReference type="InterPro" id="IPR011032">
    <property type="entry name" value="GroES-like_sf"/>
</dbReference>
<evidence type="ECO:0000256" key="3">
    <source>
        <dbReference type="ARBA" id="ARBA00022833"/>
    </source>
</evidence>
<organism evidence="6 7">
    <name type="scientific">Ramalina farinacea</name>
    <dbReference type="NCBI Taxonomy" id="258253"/>
    <lineage>
        <taxon>Eukaryota</taxon>
        <taxon>Fungi</taxon>
        <taxon>Dikarya</taxon>
        <taxon>Ascomycota</taxon>
        <taxon>Pezizomycotina</taxon>
        <taxon>Lecanoromycetes</taxon>
        <taxon>OSLEUM clade</taxon>
        <taxon>Lecanoromycetidae</taxon>
        <taxon>Lecanorales</taxon>
        <taxon>Lecanorineae</taxon>
        <taxon>Ramalinaceae</taxon>
        <taxon>Ramalina</taxon>
    </lineage>
</organism>
<name>A0AA43QLD3_9LECA</name>
<dbReference type="Gene3D" id="3.90.180.10">
    <property type="entry name" value="Medium-chain alcohol dehydrogenases, catalytic domain"/>
    <property type="match status" value="1"/>
</dbReference>
<reference evidence="6" key="1">
    <citation type="journal article" date="2023" name="Genome Biol. Evol.">
        <title>First Whole Genome Sequence and Flow Cytometry Genome Size Data for the Lichen-Forming Fungus Ramalina farinacea (Ascomycota).</title>
        <authorList>
            <person name="Llewellyn T."/>
            <person name="Mian S."/>
            <person name="Hill R."/>
            <person name="Leitch I.J."/>
            <person name="Gaya E."/>
        </authorList>
    </citation>
    <scope>NUCLEOTIDE SEQUENCE</scope>
    <source>
        <strain evidence="6">LIQ254RAFAR</strain>
    </source>
</reference>
<sequence>MPECSSGNQRFCPSKTTIGSQAPCGGLSQYCLADPTSTVKIPPKMELEAAAPFMCAGVTAYAALKKISKYTTGGQAINVIGCGGIGYLAIKFACGMGYRVHAWDVEEAAIELAKDSGAKRVSNPRTTPDSEIVKRSGTIVAAGNQEAYDLAFKATDLHGPIIAIGQPPENISIDVSKLIERDFKLIATNQGSKQELEEAFYLAAHYGIKPAYKTRQLHQINEGFEQMEKGEVLGRLVYNME</sequence>
<protein>
    <recommendedName>
        <fullName evidence="5">Alcohol dehydrogenase-like C-terminal domain-containing protein</fullName>
    </recommendedName>
</protein>
<keyword evidence="4" id="KW-0560">Oxidoreductase</keyword>
<dbReference type="SUPFAM" id="SSF51735">
    <property type="entry name" value="NAD(P)-binding Rossmann-fold domains"/>
    <property type="match status" value="1"/>
</dbReference>
<dbReference type="PANTHER" id="PTHR42940">
    <property type="entry name" value="ALCOHOL DEHYDROGENASE 1-RELATED"/>
    <property type="match status" value="1"/>
</dbReference>
<evidence type="ECO:0000256" key="2">
    <source>
        <dbReference type="ARBA" id="ARBA00022723"/>
    </source>
</evidence>
<evidence type="ECO:0000313" key="6">
    <source>
        <dbReference type="EMBL" id="MDI1487091.1"/>
    </source>
</evidence>
<evidence type="ECO:0000259" key="5">
    <source>
        <dbReference type="Pfam" id="PF00107"/>
    </source>
</evidence>
<proteinExistence type="predicted"/>
<dbReference type="GO" id="GO:0005737">
    <property type="term" value="C:cytoplasm"/>
    <property type="evidence" value="ECO:0007669"/>
    <property type="project" value="TreeGrafter"/>
</dbReference>